<name>A0ACC0MPT2_RHOML</name>
<gene>
    <name evidence="1" type="ORF">RHMOL_Rhmol08G0176300</name>
</gene>
<sequence length="82" mass="9796">MFTRHEKTRNGIQKVKRKWNVKRLIIVCEHENPIESERMVSRIMAQVCMCEHENAMKSERWLAEPWLRCACEPGAQWNLKDG</sequence>
<protein>
    <submittedName>
        <fullName evidence="1">Uncharacterized protein</fullName>
    </submittedName>
</protein>
<evidence type="ECO:0000313" key="1">
    <source>
        <dbReference type="EMBL" id="KAI8542909.1"/>
    </source>
</evidence>
<dbReference type="EMBL" id="CM046395">
    <property type="protein sequence ID" value="KAI8542909.1"/>
    <property type="molecule type" value="Genomic_DNA"/>
</dbReference>
<comment type="caution">
    <text evidence="1">The sequence shown here is derived from an EMBL/GenBank/DDBJ whole genome shotgun (WGS) entry which is preliminary data.</text>
</comment>
<reference evidence="1" key="1">
    <citation type="submission" date="2022-02" db="EMBL/GenBank/DDBJ databases">
        <title>Plant Genome Project.</title>
        <authorList>
            <person name="Zhang R.-G."/>
        </authorList>
    </citation>
    <scope>NUCLEOTIDE SEQUENCE</scope>
    <source>
        <strain evidence="1">AT1</strain>
    </source>
</reference>
<dbReference type="Proteomes" id="UP001062846">
    <property type="component" value="Chromosome 8"/>
</dbReference>
<keyword evidence="2" id="KW-1185">Reference proteome</keyword>
<proteinExistence type="predicted"/>
<evidence type="ECO:0000313" key="2">
    <source>
        <dbReference type="Proteomes" id="UP001062846"/>
    </source>
</evidence>
<accession>A0ACC0MPT2</accession>
<organism evidence="1 2">
    <name type="scientific">Rhododendron molle</name>
    <name type="common">Chinese azalea</name>
    <name type="synonym">Azalea mollis</name>
    <dbReference type="NCBI Taxonomy" id="49168"/>
    <lineage>
        <taxon>Eukaryota</taxon>
        <taxon>Viridiplantae</taxon>
        <taxon>Streptophyta</taxon>
        <taxon>Embryophyta</taxon>
        <taxon>Tracheophyta</taxon>
        <taxon>Spermatophyta</taxon>
        <taxon>Magnoliopsida</taxon>
        <taxon>eudicotyledons</taxon>
        <taxon>Gunneridae</taxon>
        <taxon>Pentapetalae</taxon>
        <taxon>asterids</taxon>
        <taxon>Ericales</taxon>
        <taxon>Ericaceae</taxon>
        <taxon>Ericoideae</taxon>
        <taxon>Rhodoreae</taxon>
        <taxon>Rhododendron</taxon>
    </lineage>
</organism>